<evidence type="ECO:0000256" key="1">
    <source>
        <dbReference type="ARBA" id="ARBA00005594"/>
    </source>
</evidence>
<dbReference type="EMBL" id="JADINE010000031">
    <property type="protein sequence ID" value="MBO8407285.1"/>
    <property type="molecule type" value="Genomic_DNA"/>
</dbReference>
<dbReference type="Gene3D" id="3.40.50.620">
    <property type="entry name" value="HUPs"/>
    <property type="match status" value="1"/>
</dbReference>
<dbReference type="Pfam" id="PF00133">
    <property type="entry name" value="tRNA-synt_1"/>
    <property type="match status" value="1"/>
</dbReference>
<feature type="domain" description="Aminoacyl-tRNA synthetase class Ia" evidence="9">
    <location>
        <begin position="167"/>
        <end position="370"/>
    </location>
</feature>
<dbReference type="FunFam" id="3.40.50.620:FF:000056">
    <property type="entry name" value="Leucine--tRNA ligase"/>
    <property type="match status" value="1"/>
</dbReference>
<comment type="catalytic activity">
    <reaction evidence="8">
        <text>tRNA(Leu) + L-leucine + ATP = L-leucyl-tRNA(Leu) + AMP + diphosphate</text>
        <dbReference type="Rhea" id="RHEA:11688"/>
        <dbReference type="Rhea" id="RHEA-COMP:9613"/>
        <dbReference type="Rhea" id="RHEA-COMP:9622"/>
        <dbReference type="ChEBI" id="CHEBI:30616"/>
        <dbReference type="ChEBI" id="CHEBI:33019"/>
        <dbReference type="ChEBI" id="CHEBI:57427"/>
        <dbReference type="ChEBI" id="CHEBI:78442"/>
        <dbReference type="ChEBI" id="CHEBI:78494"/>
        <dbReference type="ChEBI" id="CHEBI:456215"/>
        <dbReference type="EC" id="6.1.1.4"/>
    </reaction>
</comment>
<dbReference type="InterPro" id="IPR009080">
    <property type="entry name" value="tRNAsynth_Ia_anticodon-bd"/>
</dbReference>
<dbReference type="GO" id="GO:0002161">
    <property type="term" value="F:aminoacyl-tRNA deacylase activity"/>
    <property type="evidence" value="ECO:0007669"/>
    <property type="project" value="InterPro"/>
</dbReference>
<dbReference type="GO" id="GO:0004823">
    <property type="term" value="F:leucine-tRNA ligase activity"/>
    <property type="evidence" value="ECO:0007669"/>
    <property type="project" value="UniProtKB-EC"/>
</dbReference>
<dbReference type="InterPro" id="IPR002302">
    <property type="entry name" value="Leu-tRNA-ligase"/>
</dbReference>
<dbReference type="Pfam" id="PF08264">
    <property type="entry name" value="Anticodon_1"/>
    <property type="match status" value="1"/>
</dbReference>
<evidence type="ECO:0000313" key="13">
    <source>
        <dbReference type="Proteomes" id="UP000721442"/>
    </source>
</evidence>
<dbReference type="SUPFAM" id="SSF52374">
    <property type="entry name" value="Nucleotidylyl transferase"/>
    <property type="match status" value="1"/>
</dbReference>
<keyword evidence="3 12" id="KW-0436">Ligase</keyword>
<dbReference type="PANTHER" id="PTHR43740:SF2">
    <property type="entry name" value="LEUCINE--TRNA LIGASE, MITOCHONDRIAL"/>
    <property type="match status" value="1"/>
</dbReference>
<dbReference type="Pfam" id="PF13603">
    <property type="entry name" value="tRNA-synt_1_2"/>
    <property type="match status" value="1"/>
</dbReference>
<evidence type="ECO:0000259" key="10">
    <source>
        <dbReference type="Pfam" id="PF08264"/>
    </source>
</evidence>
<reference evidence="12" key="1">
    <citation type="submission" date="2020-10" db="EMBL/GenBank/DDBJ databases">
        <authorList>
            <person name="Gilroy R."/>
        </authorList>
    </citation>
    <scope>NUCLEOTIDE SEQUENCE</scope>
    <source>
        <strain evidence="12">B1-16210</strain>
    </source>
</reference>
<keyword evidence="5" id="KW-0067">ATP-binding</keyword>
<keyword evidence="7" id="KW-0030">Aminoacyl-tRNA synthetase</keyword>
<evidence type="ECO:0000256" key="4">
    <source>
        <dbReference type="ARBA" id="ARBA00022741"/>
    </source>
</evidence>
<evidence type="ECO:0000256" key="6">
    <source>
        <dbReference type="ARBA" id="ARBA00022917"/>
    </source>
</evidence>
<dbReference type="Proteomes" id="UP000721442">
    <property type="component" value="Unassembled WGS sequence"/>
</dbReference>
<dbReference type="InterPro" id="IPR014729">
    <property type="entry name" value="Rossmann-like_a/b/a_fold"/>
</dbReference>
<dbReference type="InterPro" id="IPR002300">
    <property type="entry name" value="aa-tRNA-synth_Ia"/>
</dbReference>
<keyword evidence="6" id="KW-0648">Protein biosynthesis</keyword>
<dbReference type="SUPFAM" id="SSF50677">
    <property type="entry name" value="ValRS/IleRS/LeuRS editing domain"/>
    <property type="match status" value="1"/>
</dbReference>
<dbReference type="InterPro" id="IPR009008">
    <property type="entry name" value="Val/Leu/Ile-tRNA-synth_edit"/>
</dbReference>
<dbReference type="PRINTS" id="PR00985">
    <property type="entry name" value="TRNASYNTHLEU"/>
</dbReference>
<dbReference type="GO" id="GO:0005829">
    <property type="term" value="C:cytosol"/>
    <property type="evidence" value="ECO:0007669"/>
    <property type="project" value="TreeGrafter"/>
</dbReference>
<dbReference type="EC" id="6.1.1.4" evidence="2"/>
<evidence type="ECO:0000259" key="9">
    <source>
        <dbReference type="Pfam" id="PF00133"/>
    </source>
</evidence>
<evidence type="ECO:0000256" key="5">
    <source>
        <dbReference type="ARBA" id="ARBA00022840"/>
    </source>
</evidence>
<reference evidence="12" key="2">
    <citation type="journal article" date="2021" name="PeerJ">
        <title>Extensive microbial diversity within the chicken gut microbiome revealed by metagenomics and culture.</title>
        <authorList>
            <person name="Gilroy R."/>
            <person name="Ravi A."/>
            <person name="Getino M."/>
            <person name="Pursley I."/>
            <person name="Horton D.L."/>
            <person name="Alikhan N.F."/>
            <person name="Baker D."/>
            <person name="Gharbi K."/>
            <person name="Hall N."/>
            <person name="Watson M."/>
            <person name="Adriaenssens E.M."/>
            <person name="Foster-Nyarko E."/>
            <person name="Jarju S."/>
            <person name="Secka A."/>
            <person name="Antonio M."/>
            <person name="Oren A."/>
            <person name="Chaudhuri R.R."/>
            <person name="La Ragione R."/>
            <person name="Hildebrand F."/>
            <person name="Pallen M.J."/>
        </authorList>
    </citation>
    <scope>NUCLEOTIDE SEQUENCE</scope>
    <source>
        <strain evidence="12">B1-16210</strain>
    </source>
</reference>
<dbReference type="Gene3D" id="3.10.20.590">
    <property type="match status" value="1"/>
</dbReference>
<feature type="domain" description="Leucyl-tRNA synthetase editing" evidence="11">
    <location>
        <begin position="1"/>
        <end position="152"/>
    </location>
</feature>
<evidence type="ECO:0000259" key="11">
    <source>
        <dbReference type="Pfam" id="PF13603"/>
    </source>
</evidence>
<dbReference type="InterPro" id="IPR013155">
    <property type="entry name" value="M/V/L/I-tRNA-synth_anticd-bd"/>
</dbReference>
<feature type="non-terminal residue" evidence="12">
    <location>
        <position position="1"/>
    </location>
</feature>
<evidence type="ECO:0000256" key="3">
    <source>
        <dbReference type="ARBA" id="ARBA00022598"/>
    </source>
</evidence>
<evidence type="ECO:0000256" key="7">
    <source>
        <dbReference type="ARBA" id="ARBA00023146"/>
    </source>
</evidence>
<organism evidence="12 13">
    <name type="scientific">Candidatus Enterousia excrementavium</name>
    <dbReference type="NCBI Taxonomy" id="2840789"/>
    <lineage>
        <taxon>Bacteria</taxon>
        <taxon>Pseudomonadati</taxon>
        <taxon>Pseudomonadota</taxon>
        <taxon>Alphaproteobacteria</taxon>
        <taxon>Candidatus Enterousia</taxon>
    </lineage>
</organism>
<keyword evidence="4" id="KW-0547">Nucleotide-binding</keyword>
<dbReference type="CDD" id="cd07958">
    <property type="entry name" value="Anticodon_Ia_Leu_BEm"/>
    <property type="match status" value="1"/>
</dbReference>
<dbReference type="GO" id="GO:0005524">
    <property type="term" value="F:ATP binding"/>
    <property type="evidence" value="ECO:0007669"/>
    <property type="project" value="UniProtKB-KW"/>
</dbReference>
<proteinExistence type="inferred from homology"/>
<dbReference type="GO" id="GO:0006429">
    <property type="term" value="P:leucyl-tRNA aminoacylation"/>
    <property type="evidence" value="ECO:0007669"/>
    <property type="project" value="InterPro"/>
</dbReference>
<feature type="domain" description="Methionyl/Valyl/Leucyl/Isoleucyl-tRNA synthetase anticodon-binding" evidence="10">
    <location>
        <begin position="404"/>
        <end position="514"/>
    </location>
</feature>
<name>A0A940DEJ4_9PROT</name>
<gene>
    <name evidence="12" type="ORF">IAC77_02370</name>
</gene>
<comment type="caution">
    <text evidence="12">The sequence shown here is derived from an EMBL/GenBank/DDBJ whole genome shotgun (WGS) entry which is preliminary data.</text>
</comment>
<dbReference type="Gene3D" id="3.90.740.10">
    <property type="entry name" value="Valyl/Leucyl/Isoleucyl-tRNA synthetase, editing domain"/>
    <property type="match status" value="1"/>
</dbReference>
<dbReference type="AlphaFoldDB" id="A0A940DEJ4"/>
<dbReference type="FunFam" id="1.10.730.10:FF:000002">
    <property type="entry name" value="Leucine--tRNA ligase"/>
    <property type="match status" value="1"/>
</dbReference>
<evidence type="ECO:0000256" key="2">
    <source>
        <dbReference type="ARBA" id="ARBA00013164"/>
    </source>
</evidence>
<protein>
    <recommendedName>
        <fullName evidence="2">leucine--tRNA ligase</fullName>
        <ecNumber evidence="2">6.1.1.4</ecNumber>
    </recommendedName>
</protein>
<accession>A0A940DEJ4</accession>
<dbReference type="PANTHER" id="PTHR43740">
    <property type="entry name" value="LEUCYL-TRNA SYNTHETASE"/>
    <property type="match status" value="1"/>
</dbReference>
<evidence type="ECO:0000313" key="12">
    <source>
        <dbReference type="EMBL" id="MBO8407285.1"/>
    </source>
</evidence>
<comment type="similarity">
    <text evidence="1">Belongs to the class-I aminoacyl-tRNA synthetase family.</text>
</comment>
<dbReference type="SUPFAM" id="SSF47323">
    <property type="entry name" value="Anticodon-binding domain of a subclass of class I aminoacyl-tRNA synthetases"/>
    <property type="match status" value="1"/>
</dbReference>
<dbReference type="Gene3D" id="1.10.730.10">
    <property type="entry name" value="Isoleucyl-tRNA Synthetase, Domain 1"/>
    <property type="match status" value="1"/>
</dbReference>
<dbReference type="InterPro" id="IPR025709">
    <property type="entry name" value="Leu_tRNA-synth_edit"/>
</dbReference>
<sequence length="549" mass="61830">DTIFGATFCAIAPEHKLVAKWLVDGRIKNADAVRAYIKQSAEKSEFDRTDATKEKTGVRLDGIMARNPFTGDEIPVFVADYVLVNYAHGTIMAVPAHDERDWDFAKKFGLKIIPVIDGGESDKVWTGDGAHINSGFLDGLNKSDAIAAAIKYGEEHGFARPKTRFKMTDWGFSRQMYWGEPIPLVYCEKCGWVPVPESELPLMQPYMENYRPTEDGESPLARATDWVNTTCPKCGAPARRETDTMPQWAGSSWYYMRYLDPRNDKEFCSREQMERWMPVNHYNGGNEHNTRHLIYSRFWHKALYDLGFVNTVEPYKKRTTNGLLMGSDGKKMSKSAGNGFQVDEMVARVGADAARTTVLSLGPWDTNVNWSDGALAGVQRFLKRVENMADKLTDEPMDAESERLVNQLIADMTERLENMRFNTAISAMMEFINQFDGGMPRAAYEVLIQMLNPFAPHLTEEIWERLGHADMLVFQPWPTYDAAKLVKTTMTIVASVNGKRAGDFQIGVDAPESEIVAAARDVAARRLGDAEIIKTIVVPNKMVNFVVKK</sequence>
<evidence type="ECO:0000256" key="8">
    <source>
        <dbReference type="ARBA" id="ARBA00047469"/>
    </source>
</evidence>